<name>A0A9Q1ZCA4_CLOBO</name>
<feature type="transmembrane region" description="Helical" evidence="1">
    <location>
        <begin position="179"/>
        <end position="198"/>
    </location>
</feature>
<protein>
    <recommendedName>
        <fullName evidence="4">DUF998 domain-containing protein</fullName>
    </recommendedName>
</protein>
<dbReference type="OrthoDB" id="2067339at2"/>
<keyword evidence="1" id="KW-0472">Membrane</keyword>
<dbReference type="Pfam" id="PF06197">
    <property type="entry name" value="DUF998"/>
    <property type="match status" value="1"/>
</dbReference>
<evidence type="ECO:0000256" key="1">
    <source>
        <dbReference type="SAM" id="Phobius"/>
    </source>
</evidence>
<sequence>MVFILIVMIIDLLIPFLIAIPYKGYSHSKMVMSILGCKASPLGEIYNIWLILSGCVVTLLGYSIFCAYNKIYYILSLMIFIFLALYGIGDEIISSFFPLNEKKEDITFSSQIHCIGSGIGFTSMQFAPLLLAILQFKTNKLILSICSGTFFILSFILFIFFIIAGNPQFKNTVFALKGLWQRVLCTLMYSPFLIWIIVSL</sequence>
<accession>A0A9Q1ZCA4</accession>
<feature type="transmembrane region" description="Helical" evidence="1">
    <location>
        <begin position="114"/>
        <end position="136"/>
    </location>
</feature>
<feature type="transmembrane region" description="Helical" evidence="1">
    <location>
        <begin position="6"/>
        <end position="25"/>
    </location>
</feature>
<feature type="transmembrane region" description="Helical" evidence="1">
    <location>
        <begin position="142"/>
        <end position="167"/>
    </location>
</feature>
<dbReference type="AlphaFoldDB" id="A0A9Q1ZCA4"/>
<evidence type="ECO:0000313" key="3">
    <source>
        <dbReference type="Proteomes" id="UP000037540"/>
    </source>
</evidence>
<dbReference type="InterPro" id="IPR009339">
    <property type="entry name" value="DUF998"/>
</dbReference>
<evidence type="ECO:0000313" key="2">
    <source>
        <dbReference type="EMBL" id="KOA87423.1"/>
    </source>
</evidence>
<dbReference type="Proteomes" id="UP000037540">
    <property type="component" value="Unassembled WGS sequence"/>
</dbReference>
<feature type="transmembrane region" description="Helical" evidence="1">
    <location>
        <begin position="71"/>
        <end position="93"/>
    </location>
</feature>
<evidence type="ECO:0008006" key="4">
    <source>
        <dbReference type="Google" id="ProtNLM"/>
    </source>
</evidence>
<keyword evidence="1" id="KW-1133">Transmembrane helix</keyword>
<dbReference type="EMBL" id="LGVR01000039">
    <property type="protein sequence ID" value="KOA87423.1"/>
    <property type="molecule type" value="Genomic_DNA"/>
</dbReference>
<feature type="transmembrane region" description="Helical" evidence="1">
    <location>
        <begin position="46"/>
        <end position="65"/>
    </location>
</feature>
<organism evidence="2 3">
    <name type="scientific">Clostridium botulinum</name>
    <dbReference type="NCBI Taxonomy" id="1491"/>
    <lineage>
        <taxon>Bacteria</taxon>
        <taxon>Bacillati</taxon>
        <taxon>Bacillota</taxon>
        <taxon>Clostridia</taxon>
        <taxon>Eubacteriales</taxon>
        <taxon>Clostridiaceae</taxon>
        <taxon>Clostridium</taxon>
    </lineage>
</organism>
<keyword evidence="1" id="KW-0812">Transmembrane</keyword>
<proteinExistence type="predicted"/>
<comment type="caution">
    <text evidence="2">The sequence shown here is derived from an EMBL/GenBank/DDBJ whole genome shotgun (WGS) entry which is preliminary data.</text>
</comment>
<gene>
    <name evidence="2" type="ORF">ADU74_07545</name>
</gene>
<reference evidence="2 3" key="1">
    <citation type="submission" date="2015-07" db="EMBL/GenBank/DDBJ databases">
        <title>Draft genome sequences of 17 French Clostridium botulinum group III.</title>
        <authorList>
            <person name="Woudstra C."/>
            <person name="Le Marechal C."/>
            <person name="Souillard R."/>
            <person name="Bayon-Auboyer M.-H."/>
            <person name="Dessouter D."/>
            <person name="Fach P."/>
        </authorList>
    </citation>
    <scope>NUCLEOTIDE SEQUENCE [LARGE SCALE GENOMIC DNA]</scope>
    <source>
        <strain evidence="2 3">12LNRI-CD</strain>
    </source>
</reference>